<evidence type="ECO:0000313" key="1">
    <source>
        <dbReference type="EMBL" id="RCI00865.1"/>
    </source>
</evidence>
<dbReference type="Proteomes" id="UP000253551">
    <property type="component" value="Unassembled WGS sequence"/>
</dbReference>
<keyword evidence="2" id="KW-1185">Reference proteome</keyword>
<name>A0A367KF61_RHIST</name>
<proteinExistence type="predicted"/>
<gene>
    <name evidence="1" type="ORF">CU098_011959</name>
</gene>
<comment type="caution">
    <text evidence="1">The sequence shown here is derived from an EMBL/GenBank/DDBJ whole genome shotgun (WGS) entry which is preliminary data.</text>
</comment>
<protein>
    <submittedName>
        <fullName evidence="1">Uncharacterized protein</fullName>
    </submittedName>
</protein>
<reference evidence="1 2" key="1">
    <citation type="journal article" date="2018" name="G3 (Bethesda)">
        <title>Phylogenetic and Phylogenomic Definition of Rhizopus Species.</title>
        <authorList>
            <person name="Gryganskyi A.P."/>
            <person name="Golan J."/>
            <person name="Dolatabadi S."/>
            <person name="Mondo S."/>
            <person name="Robb S."/>
            <person name="Idnurm A."/>
            <person name="Muszewska A."/>
            <person name="Steczkiewicz K."/>
            <person name="Masonjones S."/>
            <person name="Liao H.L."/>
            <person name="Gajdeczka M.T."/>
            <person name="Anike F."/>
            <person name="Vuek A."/>
            <person name="Anishchenko I.M."/>
            <person name="Voigt K."/>
            <person name="de Hoog G.S."/>
            <person name="Smith M.E."/>
            <person name="Heitman J."/>
            <person name="Vilgalys R."/>
            <person name="Stajich J.E."/>
        </authorList>
    </citation>
    <scope>NUCLEOTIDE SEQUENCE [LARGE SCALE GENOMIC DNA]</scope>
    <source>
        <strain evidence="1 2">LSU 92-RS-03</strain>
    </source>
</reference>
<accession>A0A367KF61</accession>
<dbReference type="AlphaFoldDB" id="A0A367KF61"/>
<sequence>MERIETRIEHSFHTDSACQIFGCSFHGYSFIMNSHGKLFSPNLEYEDSVCLPIETIRQVIVCCDKVDCKLYFLTKSGDVYSWPVNKQNRSEKRLKTESHGLNDNLKQIDTGINYITSTVYDGIYLFSKQQCKMYHNGSSHTTDLGGLSSKVT</sequence>
<organism evidence="1 2">
    <name type="scientific">Rhizopus stolonifer</name>
    <name type="common">Rhizopus nigricans</name>
    <dbReference type="NCBI Taxonomy" id="4846"/>
    <lineage>
        <taxon>Eukaryota</taxon>
        <taxon>Fungi</taxon>
        <taxon>Fungi incertae sedis</taxon>
        <taxon>Mucoromycota</taxon>
        <taxon>Mucoromycotina</taxon>
        <taxon>Mucoromycetes</taxon>
        <taxon>Mucorales</taxon>
        <taxon>Mucorineae</taxon>
        <taxon>Rhizopodaceae</taxon>
        <taxon>Rhizopus</taxon>
    </lineage>
</organism>
<dbReference type="EMBL" id="PJQM01001794">
    <property type="protein sequence ID" value="RCI00865.1"/>
    <property type="molecule type" value="Genomic_DNA"/>
</dbReference>
<feature type="non-terminal residue" evidence="1">
    <location>
        <position position="152"/>
    </location>
</feature>
<evidence type="ECO:0000313" key="2">
    <source>
        <dbReference type="Proteomes" id="UP000253551"/>
    </source>
</evidence>